<organism evidence="1 2">
    <name type="scientific">Fusarium torulosum</name>
    <dbReference type="NCBI Taxonomy" id="33205"/>
    <lineage>
        <taxon>Eukaryota</taxon>
        <taxon>Fungi</taxon>
        <taxon>Dikarya</taxon>
        <taxon>Ascomycota</taxon>
        <taxon>Pezizomycotina</taxon>
        <taxon>Sordariomycetes</taxon>
        <taxon>Hypocreomycetidae</taxon>
        <taxon>Hypocreales</taxon>
        <taxon>Nectriaceae</taxon>
        <taxon>Fusarium</taxon>
    </lineage>
</organism>
<dbReference type="AlphaFoldDB" id="A0AAE8MBG6"/>
<protein>
    <submittedName>
        <fullName evidence="1">Uncharacterized protein</fullName>
    </submittedName>
</protein>
<evidence type="ECO:0000313" key="2">
    <source>
        <dbReference type="Proteomes" id="UP001187734"/>
    </source>
</evidence>
<keyword evidence="2" id="KW-1185">Reference proteome</keyword>
<proteinExistence type="predicted"/>
<name>A0AAE8MBG6_9HYPO</name>
<accession>A0AAE8MBG6</accession>
<evidence type="ECO:0000313" key="1">
    <source>
        <dbReference type="EMBL" id="SPJ78918.1"/>
    </source>
</evidence>
<comment type="caution">
    <text evidence="1">The sequence shown here is derived from an EMBL/GenBank/DDBJ whole genome shotgun (WGS) entry which is preliminary data.</text>
</comment>
<sequence length="169" mass="18903">MRKLKVPMRCFQVFVRCSHLGYLADKKLRRGRYWYHSSEIKNWHAHLSVGSDHPPANVPPKAVITGYSGLSGHPVSARSPLESPIEGLFDMSDSCSGIQFKTEPGNQTSGGNVIWHETLTVSDNTSAIKRLVVNNIRQFTARKIYRRGSVARLKIDSRSIVRSASIPQT</sequence>
<gene>
    <name evidence="1" type="ORF">FTOL_07309</name>
</gene>
<dbReference type="Proteomes" id="UP001187734">
    <property type="component" value="Unassembled WGS sequence"/>
</dbReference>
<reference evidence="1" key="1">
    <citation type="submission" date="2018-03" db="EMBL/GenBank/DDBJ databases">
        <authorList>
            <person name="Guldener U."/>
        </authorList>
    </citation>
    <scope>NUCLEOTIDE SEQUENCE</scope>
</reference>
<dbReference type="EMBL" id="ONZP01000246">
    <property type="protein sequence ID" value="SPJ78918.1"/>
    <property type="molecule type" value="Genomic_DNA"/>
</dbReference>